<accession>A0ABS0N6G5</accession>
<evidence type="ECO:0000256" key="2">
    <source>
        <dbReference type="ARBA" id="ARBA00022946"/>
    </source>
</evidence>
<dbReference type="InterPro" id="IPR011419">
    <property type="entry name" value="ATP12_ATP_synth-F1-assembly"/>
</dbReference>
<sequence>MKKFWKEVSVQQSDAGWQVTLDGRGIKTQRGGQQVVPTQACAQMLAKEWAAQGDEVDPKSFIFRDMADFAIDMVRPDRDGTIAKLLSYADTDTLTYRAKPDEPLYQRQEQMWEPLVTAFEKRHDVSVQRVSGIIHAQQPEKTMQSVRERLEQEDDFTLAALMTLASLAASIVVPLAVIDDEADSEAMFAAANAEEDWQAELWGWDAQAEQARKARLEAFASAAQFAKAVRG</sequence>
<proteinExistence type="inferred from homology"/>
<comment type="similarity">
    <text evidence="1">Belongs to the ATP12 family.</text>
</comment>
<dbReference type="InterPro" id="IPR042272">
    <property type="entry name" value="ATP12_ATP_synth-F1-assembly_N"/>
</dbReference>
<keyword evidence="4" id="KW-0472">Membrane</keyword>
<evidence type="ECO:0000256" key="4">
    <source>
        <dbReference type="SAM" id="Phobius"/>
    </source>
</evidence>
<reference evidence="5 6" key="1">
    <citation type="submission" date="2020-11" db="EMBL/GenBank/DDBJ databases">
        <title>Erythrobacter sediminis sp. nov., a marine bacterium from a tidal flat of Garorim Bay.</title>
        <authorList>
            <person name="Kim D."/>
            <person name="Yoo Y."/>
            <person name="Kim J.-J."/>
        </authorList>
    </citation>
    <scope>NUCLEOTIDE SEQUENCE [LARGE SCALE GENOMIC DNA]</scope>
    <source>
        <strain evidence="5 6">JGD-13</strain>
    </source>
</reference>
<dbReference type="Gene3D" id="3.30.2180.10">
    <property type="entry name" value="ATP12-like"/>
    <property type="match status" value="1"/>
</dbReference>
<keyword evidence="4" id="KW-0812">Transmembrane</keyword>
<evidence type="ECO:0000256" key="3">
    <source>
        <dbReference type="ARBA" id="ARBA00023186"/>
    </source>
</evidence>
<organism evidence="5 6">
    <name type="scientific">Aurantiacibacter sediminis</name>
    <dbReference type="NCBI Taxonomy" id="2793064"/>
    <lineage>
        <taxon>Bacteria</taxon>
        <taxon>Pseudomonadati</taxon>
        <taxon>Pseudomonadota</taxon>
        <taxon>Alphaproteobacteria</taxon>
        <taxon>Sphingomonadales</taxon>
        <taxon>Erythrobacteraceae</taxon>
        <taxon>Aurantiacibacter</taxon>
    </lineage>
</organism>
<keyword evidence="6" id="KW-1185">Reference proteome</keyword>
<evidence type="ECO:0000256" key="1">
    <source>
        <dbReference type="ARBA" id="ARBA00008231"/>
    </source>
</evidence>
<evidence type="ECO:0000313" key="5">
    <source>
        <dbReference type="EMBL" id="MBH5323381.1"/>
    </source>
</evidence>
<dbReference type="InterPro" id="IPR023335">
    <property type="entry name" value="ATP12_ortho_dom_sf"/>
</dbReference>
<dbReference type="PANTHER" id="PTHR21013:SF10">
    <property type="entry name" value="ATP SYNTHASE MITOCHONDRIAL F1 COMPLEX ASSEMBLY FACTOR 2"/>
    <property type="match status" value="1"/>
</dbReference>
<dbReference type="SUPFAM" id="SSF160909">
    <property type="entry name" value="ATP12-like"/>
    <property type="match status" value="1"/>
</dbReference>
<dbReference type="Proteomes" id="UP000602442">
    <property type="component" value="Unassembled WGS sequence"/>
</dbReference>
<protein>
    <submittedName>
        <fullName evidence="5">Molecular chaperone</fullName>
    </submittedName>
</protein>
<keyword evidence="2" id="KW-0809">Transit peptide</keyword>
<dbReference type="RefSeq" id="WP_197922237.1">
    <property type="nucleotide sequence ID" value="NZ_CAWPTA010000009.1"/>
</dbReference>
<dbReference type="EMBL" id="JAEANY010000004">
    <property type="protein sequence ID" value="MBH5323381.1"/>
    <property type="molecule type" value="Genomic_DNA"/>
</dbReference>
<name>A0ABS0N6G5_9SPHN</name>
<evidence type="ECO:0000313" key="6">
    <source>
        <dbReference type="Proteomes" id="UP000602442"/>
    </source>
</evidence>
<feature type="transmembrane region" description="Helical" evidence="4">
    <location>
        <begin position="156"/>
        <end position="178"/>
    </location>
</feature>
<dbReference type="PANTHER" id="PTHR21013">
    <property type="entry name" value="ATP SYNTHASE MITOCHONDRIAL F1 COMPLEX ASSEMBLY FACTOR 2/ATP12 PROTEIN, MITOCHONDRIAL PRECURSOR"/>
    <property type="match status" value="1"/>
</dbReference>
<keyword evidence="3" id="KW-0143">Chaperone</keyword>
<gene>
    <name evidence="5" type="ORF">I5L03_12380</name>
</gene>
<comment type="caution">
    <text evidence="5">The sequence shown here is derived from an EMBL/GenBank/DDBJ whole genome shotgun (WGS) entry which is preliminary data.</text>
</comment>
<dbReference type="Pfam" id="PF07542">
    <property type="entry name" value="ATP12"/>
    <property type="match status" value="1"/>
</dbReference>
<dbReference type="Gene3D" id="1.10.3580.10">
    <property type="entry name" value="ATP12 ATPase"/>
    <property type="match status" value="1"/>
</dbReference>
<keyword evidence="4" id="KW-1133">Transmembrane helix</keyword>